<keyword evidence="9" id="KW-1185">Reference proteome</keyword>
<feature type="domain" description="Histidine kinase/HSP90-like ATPase" evidence="7">
    <location>
        <begin position="195"/>
        <end position="354"/>
    </location>
</feature>
<dbReference type="HAMAP" id="MF_00505">
    <property type="entry name" value="HSP90"/>
    <property type="match status" value="1"/>
</dbReference>
<dbReference type="Proteomes" id="UP000077315">
    <property type="component" value="Unassembled WGS sequence"/>
</dbReference>
<feature type="compositionally biased region" description="Acidic residues" evidence="6">
    <location>
        <begin position="394"/>
        <end position="407"/>
    </location>
</feature>
<evidence type="ECO:0000256" key="6">
    <source>
        <dbReference type="SAM" id="MobiDB-lite"/>
    </source>
</evidence>
<dbReference type="SUPFAM" id="SSF54211">
    <property type="entry name" value="Ribosomal protein S5 domain 2-like"/>
    <property type="match status" value="1"/>
</dbReference>
<dbReference type="STRING" id="763407.A0A167PEU0"/>
<dbReference type="Gene3D" id="3.30.230.80">
    <property type="match status" value="1"/>
</dbReference>
<dbReference type="EMBL" id="KV440974">
    <property type="protein sequence ID" value="OAD77778.1"/>
    <property type="molecule type" value="Genomic_DNA"/>
</dbReference>
<dbReference type="InterPro" id="IPR014347">
    <property type="entry name" value="Tautomerase/MIF_sf"/>
</dbReference>
<dbReference type="InterPro" id="IPR003594">
    <property type="entry name" value="HATPase_dom"/>
</dbReference>
<reference evidence="9" key="1">
    <citation type="submission" date="2015-06" db="EMBL/GenBank/DDBJ databases">
        <title>Expansion of signal transduction pathways in fungi by whole-genome duplication.</title>
        <authorList>
            <consortium name="DOE Joint Genome Institute"/>
            <person name="Corrochano L.M."/>
            <person name="Kuo A."/>
            <person name="Marcet-Houben M."/>
            <person name="Polaino S."/>
            <person name="Salamov A."/>
            <person name="Villalobos J.M."/>
            <person name="Alvarez M.I."/>
            <person name="Avalos J."/>
            <person name="Benito E.P."/>
            <person name="Benoit I."/>
            <person name="Burger G."/>
            <person name="Camino L.P."/>
            <person name="Canovas D."/>
            <person name="Cerda-Olmedo E."/>
            <person name="Cheng J.-F."/>
            <person name="Dominguez A."/>
            <person name="Elias M."/>
            <person name="Eslava A.P."/>
            <person name="Glaser F."/>
            <person name="Grimwood J."/>
            <person name="Gutierrez G."/>
            <person name="Heitman J."/>
            <person name="Henrissat B."/>
            <person name="Iturriaga E.A."/>
            <person name="Lang B.F."/>
            <person name="Lavin J.L."/>
            <person name="Lee S."/>
            <person name="Li W."/>
            <person name="Lindquist E."/>
            <person name="Lopez-Garcia S."/>
            <person name="Luque E.M."/>
            <person name="Marcos A.T."/>
            <person name="Martin J."/>
            <person name="McCluskey K."/>
            <person name="Medina H.R."/>
            <person name="Miralles-Duran A."/>
            <person name="Miyazaki A."/>
            <person name="Munoz-Torres E."/>
            <person name="Oguiza J.A."/>
            <person name="Ohm R."/>
            <person name="Olmedo M."/>
            <person name="Orejas M."/>
            <person name="Ortiz-Castellanos L."/>
            <person name="Pisabarro A.G."/>
            <person name="Rodriguez-Romero J."/>
            <person name="Ruiz-Herrera J."/>
            <person name="Ruiz-Vazquez R."/>
            <person name="Sanz C."/>
            <person name="Schackwitz W."/>
            <person name="Schmutz J."/>
            <person name="Shahriari M."/>
            <person name="Shelest E."/>
            <person name="Silva-Franco F."/>
            <person name="Soanes D."/>
            <person name="Syed K."/>
            <person name="Tagua V.G."/>
            <person name="Talbot N.J."/>
            <person name="Thon M."/>
            <person name="De vries R.P."/>
            <person name="Wiebenga A."/>
            <person name="Yadav J.S."/>
            <person name="Braun E.L."/>
            <person name="Baker S."/>
            <person name="Garre V."/>
            <person name="Horwitz B."/>
            <person name="Torres-Martinez S."/>
            <person name="Idnurm A."/>
            <person name="Herrera-Estrella A."/>
            <person name="Gabaldon T."/>
            <person name="Grigoriev I.V."/>
        </authorList>
    </citation>
    <scope>NUCLEOTIDE SEQUENCE [LARGE SCALE GENOMIC DNA]</scope>
    <source>
        <strain evidence="9">NRRL 1555(-)</strain>
    </source>
</reference>
<dbReference type="RefSeq" id="XP_018295818.1">
    <property type="nucleotide sequence ID" value="XM_018439110.1"/>
</dbReference>
<keyword evidence="4" id="KW-0067">ATP-binding</keyword>
<gene>
    <name evidence="8" type="ORF">PHYBLDRAFT_185623</name>
</gene>
<proteinExistence type="inferred from homology"/>
<accession>A0A167PEU0</accession>
<dbReference type="GO" id="GO:0051082">
    <property type="term" value="F:unfolded protein binding"/>
    <property type="evidence" value="ECO:0007669"/>
    <property type="project" value="InterPro"/>
</dbReference>
<dbReference type="InterPro" id="IPR036890">
    <property type="entry name" value="HATPase_C_sf"/>
</dbReference>
<dbReference type="Gene3D" id="3.30.429.10">
    <property type="entry name" value="Macrophage Migration Inhibitory Factor"/>
    <property type="match status" value="1"/>
</dbReference>
<dbReference type="InterPro" id="IPR020575">
    <property type="entry name" value="Hsp90_N"/>
</dbReference>
<dbReference type="AlphaFoldDB" id="A0A167PEU0"/>
<dbReference type="Gene3D" id="3.40.50.11260">
    <property type="match status" value="1"/>
</dbReference>
<feature type="region of interest" description="Disordered" evidence="6">
    <location>
        <begin position="391"/>
        <end position="419"/>
    </location>
</feature>
<dbReference type="OrthoDB" id="28737at2759"/>
<dbReference type="InterPro" id="IPR001398">
    <property type="entry name" value="Macrophage_inhib_fac"/>
</dbReference>
<protein>
    <recommendedName>
        <fullName evidence="7">Histidine kinase/HSP90-like ATPase domain-containing protein</fullName>
    </recommendedName>
</protein>
<dbReference type="Pfam" id="PF01187">
    <property type="entry name" value="MIF"/>
    <property type="match status" value="1"/>
</dbReference>
<dbReference type="GeneID" id="29000016"/>
<dbReference type="InterPro" id="IPR020568">
    <property type="entry name" value="Ribosomal_Su5_D2-typ_SF"/>
</dbReference>
<dbReference type="InParanoid" id="A0A167PEU0"/>
<evidence type="ECO:0000313" key="8">
    <source>
        <dbReference type="EMBL" id="OAD77778.1"/>
    </source>
</evidence>
<dbReference type="NCBIfam" id="NF003555">
    <property type="entry name" value="PRK05218.1"/>
    <property type="match status" value="1"/>
</dbReference>
<comment type="similarity">
    <text evidence="2">Belongs to the heat shock protein 90 family.</text>
</comment>
<dbReference type="Pfam" id="PF00183">
    <property type="entry name" value="HSP90"/>
    <property type="match status" value="1"/>
</dbReference>
<dbReference type="CDD" id="cd16927">
    <property type="entry name" value="HATPase_Hsp90-like"/>
    <property type="match status" value="1"/>
</dbReference>
<dbReference type="Gene3D" id="1.20.120.790">
    <property type="entry name" value="Heat shock protein 90, C-terminal domain"/>
    <property type="match status" value="1"/>
</dbReference>
<dbReference type="SMART" id="SM00387">
    <property type="entry name" value="HATPase_c"/>
    <property type="match status" value="1"/>
</dbReference>
<evidence type="ECO:0000256" key="1">
    <source>
        <dbReference type="ARBA" id="ARBA00005851"/>
    </source>
</evidence>
<feature type="compositionally biased region" description="Basic and acidic residues" evidence="6">
    <location>
        <begin position="408"/>
        <end position="419"/>
    </location>
</feature>
<dbReference type="GO" id="GO:0016887">
    <property type="term" value="F:ATP hydrolysis activity"/>
    <property type="evidence" value="ECO:0007669"/>
    <property type="project" value="InterPro"/>
</dbReference>
<evidence type="ECO:0000259" key="7">
    <source>
        <dbReference type="SMART" id="SM00387"/>
    </source>
</evidence>
<dbReference type="SUPFAM" id="SSF55874">
    <property type="entry name" value="ATPase domain of HSP90 chaperone/DNA topoisomerase II/histidine kinase"/>
    <property type="match status" value="1"/>
</dbReference>
<dbReference type="FunFam" id="3.30.565.10:FF:000005">
    <property type="entry name" value="Heat shock protein 90"/>
    <property type="match status" value="1"/>
</dbReference>
<dbReference type="InterPro" id="IPR037196">
    <property type="entry name" value="HSP90_C"/>
</dbReference>
<dbReference type="InterPro" id="IPR001404">
    <property type="entry name" value="Hsp90_fam"/>
</dbReference>
<keyword evidence="3" id="KW-0547">Nucleotide-binding</keyword>
<dbReference type="VEuPathDB" id="FungiDB:PHYBLDRAFT_185623"/>
<dbReference type="PRINTS" id="PR00775">
    <property type="entry name" value="HEATSHOCK90"/>
</dbReference>
<comment type="similarity">
    <text evidence="1">Belongs to the MIF family.</text>
</comment>
<dbReference type="GO" id="GO:0005524">
    <property type="term" value="F:ATP binding"/>
    <property type="evidence" value="ECO:0007669"/>
    <property type="project" value="UniProtKB-KW"/>
</dbReference>
<evidence type="ECO:0000256" key="2">
    <source>
        <dbReference type="ARBA" id="ARBA00008239"/>
    </source>
</evidence>
<evidence type="ECO:0000256" key="3">
    <source>
        <dbReference type="ARBA" id="ARBA00022741"/>
    </source>
</evidence>
<organism evidence="8 9">
    <name type="scientific">Phycomyces blakesleeanus (strain ATCC 8743b / DSM 1359 / FGSC 10004 / NBRC 33097 / NRRL 1555)</name>
    <dbReference type="NCBI Taxonomy" id="763407"/>
    <lineage>
        <taxon>Eukaryota</taxon>
        <taxon>Fungi</taxon>
        <taxon>Fungi incertae sedis</taxon>
        <taxon>Mucoromycota</taxon>
        <taxon>Mucoromycotina</taxon>
        <taxon>Mucoromycetes</taxon>
        <taxon>Mucorales</taxon>
        <taxon>Phycomycetaceae</taxon>
        <taxon>Phycomyces</taxon>
    </lineage>
</organism>
<dbReference type="SUPFAM" id="SSF110942">
    <property type="entry name" value="HSP90 C-terminal domain"/>
    <property type="match status" value="1"/>
</dbReference>
<sequence length="889" mass="100378">MPILEITSNRAPRDVESFVKTLSARFAEAIGKPESYCLVTFTRVDSLYFAGNGAAGFLAKVGSIGHIDNERNASLTALITDVLKKELGTGHDRGYFLFSDFTAANIGFKDTTFAELSGNRVKFSRVHFVVFALLVVLLGSVPTTNADVQTVFDSQDPNTHGLLPQQVEELDTEKYTFQTEISRLMSLLINSLYKSREIFLRELISNASDALDKIRFLSLTDPSALGETQRLRVSIAADPETKTLIITDTGVGMTREQLKQNLGTIAKSGTAEFLQKLESSKNDEEVTQIGQFGVGFYSVFLVADKVTVASKSNDDPDQHVWMSEAVDDFVIAKDPRGNTLGRGTQITIHLKDDALEFLDQNTLKKLVTKYSEFINFPIYVWSSHEETVKKDLSNEDEDNDEDIEEEKIETPGEEKEEDEIKTVYKWDRVNTQKPLWMKPAKEVTDEEYIEFYRAMAKEPTTTPLSWIHSKGEGDVEFRSIIYIPHKADPNFFQNLAEKVHSIKLFVKRVFITDEFELLPKWLSFLKGVVDADDLPLNVSRETLQKHRSLRVISKHLVKKALDMFSLLAKEDEEKYGVFIKEFGSALKYGAIQSDSHRKKISTLLRYPSSYDPVSSSAGVSLDSYIERMKNNQKSIFYLSGQTVAEIEQSPFLERLLARGYEVLYMTDPIDEMLLQRMPGYNGKVFVNVAKGALNFGDEKETAEEEEKENQRYEPLRKYLKGILADQVDKVVLSKRLTTSCMAIVASDVGLTGHMEKLMAAQNVNGKEQDAMLQFMLSQKKTLEINPAHPIVKTLLDRVENDDIDQDTEEMVTVLYETTAIRSGYPLKDLNSFTKRIETIIRKGVGASLTEEPEVDVEVAAEKSEEEKIKDQEFAKSADVEAEEITHDEL</sequence>
<name>A0A167PEU0_PHYB8</name>
<dbReference type="Gene3D" id="3.30.565.10">
    <property type="entry name" value="Histidine kinase-like ATPase, C-terminal domain"/>
    <property type="match status" value="1"/>
</dbReference>
<feature type="region of interest" description="Disordered" evidence="6">
    <location>
        <begin position="860"/>
        <end position="889"/>
    </location>
</feature>
<dbReference type="Pfam" id="PF13589">
    <property type="entry name" value="HATPase_c_3"/>
    <property type="match status" value="1"/>
</dbReference>
<dbReference type="GO" id="GO:0140662">
    <property type="term" value="F:ATP-dependent protein folding chaperone"/>
    <property type="evidence" value="ECO:0007669"/>
    <property type="project" value="InterPro"/>
</dbReference>
<dbReference type="SUPFAM" id="SSF55331">
    <property type="entry name" value="Tautomerase/MIF"/>
    <property type="match status" value="1"/>
</dbReference>
<keyword evidence="5" id="KW-0143">Chaperone</keyword>
<dbReference type="PANTHER" id="PTHR11528">
    <property type="entry name" value="HEAT SHOCK PROTEIN 90 FAMILY MEMBER"/>
    <property type="match status" value="1"/>
</dbReference>
<evidence type="ECO:0000256" key="4">
    <source>
        <dbReference type="ARBA" id="ARBA00022840"/>
    </source>
</evidence>
<evidence type="ECO:0000256" key="5">
    <source>
        <dbReference type="ARBA" id="ARBA00023186"/>
    </source>
</evidence>
<evidence type="ECO:0000313" key="9">
    <source>
        <dbReference type="Proteomes" id="UP000077315"/>
    </source>
</evidence>